<dbReference type="PANTHER" id="PTHR11552:SF147">
    <property type="entry name" value="CHOLINE DEHYDROGENASE, MITOCHONDRIAL"/>
    <property type="match status" value="1"/>
</dbReference>
<evidence type="ECO:0000259" key="6">
    <source>
        <dbReference type="Pfam" id="PF05199"/>
    </source>
</evidence>
<keyword evidence="3" id="KW-0285">Flavoprotein</keyword>
<dbReference type="SUPFAM" id="SSF51905">
    <property type="entry name" value="FAD/NAD(P)-binding domain"/>
    <property type="match status" value="1"/>
</dbReference>
<evidence type="ECO:0000256" key="2">
    <source>
        <dbReference type="ARBA" id="ARBA00010790"/>
    </source>
</evidence>
<evidence type="ECO:0008006" key="9">
    <source>
        <dbReference type="Google" id="ProtNLM"/>
    </source>
</evidence>
<dbReference type="AlphaFoldDB" id="A0ABD0S5L8"/>
<dbReference type="PIRSF" id="PIRSF000137">
    <property type="entry name" value="Alcohol_oxidase"/>
    <property type="match status" value="1"/>
</dbReference>
<feature type="domain" description="Glucose-methanol-choline oxidoreductase N-terminal" evidence="5">
    <location>
        <begin position="41"/>
        <end position="274"/>
    </location>
</feature>
<dbReference type="PANTHER" id="PTHR11552">
    <property type="entry name" value="GLUCOSE-METHANOL-CHOLINE GMC OXIDOREDUCTASE"/>
    <property type="match status" value="1"/>
</dbReference>
<reference evidence="7 8" key="1">
    <citation type="submission" date="2024-06" db="EMBL/GenBank/DDBJ databases">
        <title>A chromosome-level genome assembly of beet webworm, Loxostege sticticalis.</title>
        <authorList>
            <person name="Zhang Y."/>
        </authorList>
    </citation>
    <scope>NUCLEOTIDE SEQUENCE [LARGE SCALE GENOMIC DNA]</scope>
    <source>
        <strain evidence="7">AQ028</strain>
        <tissue evidence="7">Male pupae</tissue>
    </source>
</reference>
<organism evidence="7 8">
    <name type="scientific">Loxostege sticticalis</name>
    <name type="common">Beet webworm moth</name>
    <dbReference type="NCBI Taxonomy" id="481309"/>
    <lineage>
        <taxon>Eukaryota</taxon>
        <taxon>Metazoa</taxon>
        <taxon>Ecdysozoa</taxon>
        <taxon>Arthropoda</taxon>
        <taxon>Hexapoda</taxon>
        <taxon>Insecta</taxon>
        <taxon>Pterygota</taxon>
        <taxon>Neoptera</taxon>
        <taxon>Endopterygota</taxon>
        <taxon>Lepidoptera</taxon>
        <taxon>Glossata</taxon>
        <taxon>Ditrysia</taxon>
        <taxon>Pyraloidea</taxon>
        <taxon>Crambidae</taxon>
        <taxon>Pyraustinae</taxon>
        <taxon>Loxostege</taxon>
    </lineage>
</organism>
<sequence>MEVAGLSGVVTIQNVLNVISLLHLTSIRYPSQARVRDGASFDFIVVGAGSAGSVVANRLTEDPRVSVLLIEAGGDPPVESNQALLFPFNLRTSNDWNYTTQECTYECHKGNVNTLSRGKMLGGSSSNNFFYYVRGDPHDFDTWAEIANDESWNYKNILPYFIKSEKAENPAILNSPNKIFHGTDGYLRVSNLNIGSKDSYMKAFEELGHKIVVDTNGNYTLGFTEPQLTMADLIRQNTANAFLSNAKNRRNLFVLKNHLATKINFQNLRAVSVTPTVTGYVALDKSQTYPDYQATTIYLVSELSSLVCSQLFEYNEDICQSFYDRSKGKDIMYVLHTPLHPKSRGRILLKNKDPNEYPLIYTQPYAEEVDLTDEVKFLEDFGRIINTTYFKDIGAEFVHLEKCADFEVGSPEYWRCHARCMVNTMYHYVGTCAMGTVVDSRLRVRGVSGLRVVDASIMPTVTSGNTNAPTIMITEKAADMIKQDNNLL</sequence>
<name>A0ABD0S5L8_LOXSC</name>
<comment type="caution">
    <text evidence="7">The sequence shown here is derived from an EMBL/GenBank/DDBJ whole genome shotgun (WGS) entry which is preliminary data.</text>
</comment>
<dbReference type="Pfam" id="PF00732">
    <property type="entry name" value="GMC_oxred_N"/>
    <property type="match status" value="1"/>
</dbReference>
<dbReference type="SUPFAM" id="SSF54373">
    <property type="entry name" value="FAD-linked reductases, C-terminal domain"/>
    <property type="match status" value="1"/>
</dbReference>
<comment type="cofactor">
    <cofactor evidence="1">
        <name>FAD</name>
        <dbReference type="ChEBI" id="CHEBI:57692"/>
    </cofactor>
</comment>
<feature type="domain" description="Glucose-methanol-choline oxidoreductase C-terminal" evidence="6">
    <location>
        <begin position="341"/>
        <end position="473"/>
    </location>
</feature>
<keyword evidence="4" id="KW-0274">FAD</keyword>
<dbReference type="InterPro" id="IPR007867">
    <property type="entry name" value="GMC_OxRtase_C"/>
</dbReference>
<dbReference type="Pfam" id="PF05199">
    <property type="entry name" value="GMC_oxred_C"/>
    <property type="match status" value="1"/>
</dbReference>
<comment type="similarity">
    <text evidence="2">Belongs to the GMC oxidoreductase family.</text>
</comment>
<evidence type="ECO:0000256" key="3">
    <source>
        <dbReference type="ARBA" id="ARBA00022630"/>
    </source>
</evidence>
<dbReference type="InterPro" id="IPR036188">
    <property type="entry name" value="FAD/NAD-bd_sf"/>
</dbReference>
<evidence type="ECO:0000259" key="5">
    <source>
        <dbReference type="Pfam" id="PF00732"/>
    </source>
</evidence>
<evidence type="ECO:0000313" key="8">
    <source>
        <dbReference type="Proteomes" id="UP001549921"/>
    </source>
</evidence>
<dbReference type="Proteomes" id="UP001549921">
    <property type="component" value="Unassembled WGS sequence"/>
</dbReference>
<accession>A0ABD0S5L8</accession>
<dbReference type="EMBL" id="JBEDNZ010000029">
    <property type="protein sequence ID" value="KAL0809365.1"/>
    <property type="molecule type" value="Genomic_DNA"/>
</dbReference>
<dbReference type="InterPro" id="IPR012132">
    <property type="entry name" value="GMC_OxRdtase"/>
</dbReference>
<dbReference type="Gene3D" id="3.30.560.10">
    <property type="entry name" value="Glucose Oxidase, domain 3"/>
    <property type="match status" value="2"/>
</dbReference>
<evidence type="ECO:0000256" key="4">
    <source>
        <dbReference type="ARBA" id="ARBA00022827"/>
    </source>
</evidence>
<gene>
    <name evidence="7" type="ORF">ABMA28_011568</name>
</gene>
<dbReference type="InterPro" id="IPR000172">
    <property type="entry name" value="GMC_OxRdtase_N"/>
</dbReference>
<dbReference type="Gene3D" id="3.50.50.60">
    <property type="entry name" value="FAD/NAD(P)-binding domain"/>
    <property type="match status" value="2"/>
</dbReference>
<proteinExistence type="inferred from homology"/>
<evidence type="ECO:0000313" key="7">
    <source>
        <dbReference type="EMBL" id="KAL0809365.1"/>
    </source>
</evidence>
<evidence type="ECO:0000256" key="1">
    <source>
        <dbReference type="ARBA" id="ARBA00001974"/>
    </source>
</evidence>
<protein>
    <recommendedName>
        <fullName evidence="9">Glucose dehydrogenase [FAD, quinone]-like</fullName>
    </recommendedName>
</protein>